<dbReference type="InterPro" id="IPR011249">
    <property type="entry name" value="Metalloenz_LuxS/M16"/>
</dbReference>
<dbReference type="SUPFAM" id="SSF63411">
    <property type="entry name" value="LuxS/MPP-like metallohydrolase"/>
    <property type="match status" value="1"/>
</dbReference>
<reference evidence="1" key="1">
    <citation type="journal article" date="2014" name="Int. J. Syst. Evol. Microbiol.">
        <title>Complete genome sequence of Corynebacterium casei LMG S-19264T (=DSM 44701T), isolated from a smear-ripened cheese.</title>
        <authorList>
            <consortium name="US DOE Joint Genome Institute (JGI-PGF)"/>
            <person name="Walter F."/>
            <person name="Albersmeier A."/>
            <person name="Kalinowski J."/>
            <person name="Ruckert C."/>
        </authorList>
    </citation>
    <scope>NUCLEOTIDE SEQUENCE</scope>
    <source>
        <strain evidence="1">CCM 8606</strain>
    </source>
</reference>
<sequence>MRLWKTAKILDESHITTVLILPAGSKNDTFPHAHHLLEHLILEMEMPNGITLREYLDIKGIESRAATSRDLITFAFISPATKQHACFIEEVFSNIRSSQWDKKTESSVVSTLENEMFAIPSNMIKAARISAEFSYWGEVANLDPSYVHTTMNKVSKQLPSYLMTLINKSLILIDDPTNLLYESMLNKITTVEDSSHKSESCEAPFQNQNTAFQVPARPTNLTSIVFGLRRKLSTLEQLSMLAVSYSLSRGMRNGILWHDIQAKQLALYHLLAWFQATSSDAILTVDWISLPDKELLVKHAVLNILNQLTKNPNLLKKELPFAIKDIRAQGQTVKEMPVVERLKAMAPEILDGNDNPSYEGLFSQVDKITVNTCLNLLTEFMESPLLFINQKGRAQFQKNIEGHKYEFNN</sequence>
<accession>A0A8J3AL55</accession>
<proteinExistence type="predicted"/>
<dbReference type="RefSeq" id="WP_188355435.1">
    <property type="nucleotide sequence ID" value="NZ_BMDH01000003.1"/>
</dbReference>
<organism evidence="1 2">
    <name type="scientific">Galliscardovia ingluviei</name>
    <dbReference type="NCBI Taxonomy" id="1769422"/>
    <lineage>
        <taxon>Bacteria</taxon>
        <taxon>Bacillati</taxon>
        <taxon>Actinomycetota</taxon>
        <taxon>Actinomycetes</taxon>
        <taxon>Bifidobacteriales</taxon>
        <taxon>Bifidobacteriaceae</taxon>
        <taxon>Galliscardovia</taxon>
    </lineage>
</organism>
<dbReference type="EMBL" id="BMDH01000003">
    <property type="protein sequence ID" value="GGI14790.1"/>
    <property type="molecule type" value="Genomic_DNA"/>
</dbReference>
<evidence type="ECO:0000313" key="2">
    <source>
        <dbReference type="Proteomes" id="UP000619536"/>
    </source>
</evidence>
<dbReference type="Proteomes" id="UP000619536">
    <property type="component" value="Unassembled WGS sequence"/>
</dbReference>
<dbReference type="AlphaFoldDB" id="A0A8J3AL55"/>
<evidence type="ECO:0000313" key="1">
    <source>
        <dbReference type="EMBL" id="GGI14790.1"/>
    </source>
</evidence>
<reference evidence="1" key="2">
    <citation type="submission" date="2020-09" db="EMBL/GenBank/DDBJ databases">
        <authorList>
            <person name="Sun Q."/>
            <person name="Sedlacek I."/>
        </authorList>
    </citation>
    <scope>NUCLEOTIDE SEQUENCE</scope>
    <source>
        <strain evidence="1">CCM 8606</strain>
    </source>
</reference>
<dbReference type="GO" id="GO:0046872">
    <property type="term" value="F:metal ion binding"/>
    <property type="evidence" value="ECO:0007669"/>
    <property type="project" value="InterPro"/>
</dbReference>
<comment type="caution">
    <text evidence="1">The sequence shown here is derived from an EMBL/GenBank/DDBJ whole genome shotgun (WGS) entry which is preliminary data.</text>
</comment>
<protein>
    <submittedName>
        <fullName evidence="1">Uncharacterized protein</fullName>
    </submittedName>
</protein>
<gene>
    <name evidence="1" type="ORF">GCM10007377_12680</name>
</gene>
<name>A0A8J3AL55_9BIFI</name>
<keyword evidence="2" id="KW-1185">Reference proteome</keyword>